<reference evidence="2" key="1">
    <citation type="submission" date="2020-02" db="EMBL/GenBank/DDBJ databases">
        <authorList>
            <person name="Meier V. D."/>
        </authorList>
    </citation>
    <scope>NUCLEOTIDE SEQUENCE</scope>
    <source>
        <strain evidence="2">AVDCRST_MAG35</strain>
    </source>
</reference>
<feature type="compositionally biased region" description="Basic residues" evidence="1">
    <location>
        <begin position="29"/>
        <end position="43"/>
    </location>
</feature>
<gene>
    <name evidence="2" type="ORF">AVDCRST_MAG35-1714</name>
</gene>
<feature type="non-terminal residue" evidence="2">
    <location>
        <position position="1"/>
    </location>
</feature>
<feature type="region of interest" description="Disordered" evidence="1">
    <location>
        <begin position="22"/>
        <end position="53"/>
    </location>
</feature>
<dbReference type="EMBL" id="CADCUY010000353">
    <property type="protein sequence ID" value="CAA9416119.1"/>
    <property type="molecule type" value="Genomic_DNA"/>
</dbReference>
<evidence type="ECO:0000313" key="2">
    <source>
        <dbReference type="EMBL" id="CAA9416119.1"/>
    </source>
</evidence>
<organism evidence="2">
    <name type="scientific">uncultured Quadrisphaera sp</name>
    <dbReference type="NCBI Taxonomy" id="904978"/>
    <lineage>
        <taxon>Bacteria</taxon>
        <taxon>Bacillati</taxon>
        <taxon>Actinomycetota</taxon>
        <taxon>Actinomycetes</taxon>
        <taxon>Kineosporiales</taxon>
        <taxon>Kineosporiaceae</taxon>
        <taxon>Quadrisphaera</taxon>
        <taxon>environmental samples</taxon>
    </lineage>
</organism>
<sequence length="53" mass="5686">RPRAGRPAACAATGCCGARPTWRGPGSGRARRWPARPTARRWTCRPPTRAATA</sequence>
<name>A0A6J4PP69_9ACTN</name>
<dbReference type="AlphaFoldDB" id="A0A6J4PP69"/>
<protein>
    <submittedName>
        <fullName evidence="2">Topoisomerase IV subunit A</fullName>
        <ecNumber evidence="2">5.99.1.-</ecNumber>
    </submittedName>
</protein>
<keyword evidence="2" id="KW-0413">Isomerase</keyword>
<proteinExistence type="predicted"/>
<dbReference type="GO" id="GO:0016853">
    <property type="term" value="F:isomerase activity"/>
    <property type="evidence" value="ECO:0007669"/>
    <property type="project" value="UniProtKB-KW"/>
</dbReference>
<feature type="non-terminal residue" evidence="2">
    <location>
        <position position="53"/>
    </location>
</feature>
<evidence type="ECO:0000256" key="1">
    <source>
        <dbReference type="SAM" id="MobiDB-lite"/>
    </source>
</evidence>
<accession>A0A6J4PP69</accession>
<dbReference type="EC" id="5.99.1.-" evidence="2"/>